<accession>A0ABY5GL08</accession>
<evidence type="ECO:0000256" key="4">
    <source>
        <dbReference type="ARBA" id="ARBA00023136"/>
    </source>
</evidence>
<dbReference type="PANTHER" id="PTHR22911:SF6">
    <property type="entry name" value="SOLUTE CARRIER FAMILY 35 MEMBER G1"/>
    <property type="match status" value="1"/>
</dbReference>
<dbReference type="PANTHER" id="PTHR22911">
    <property type="entry name" value="ACYL-MALONYL CONDENSING ENZYME-RELATED"/>
    <property type="match status" value="1"/>
</dbReference>
<evidence type="ECO:0000313" key="8">
    <source>
        <dbReference type="Proteomes" id="UP001057998"/>
    </source>
</evidence>
<evidence type="ECO:0000256" key="5">
    <source>
        <dbReference type="SAM" id="Phobius"/>
    </source>
</evidence>
<feature type="transmembrane region" description="Helical" evidence="5">
    <location>
        <begin position="278"/>
        <end position="297"/>
    </location>
</feature>
<feature type="transmembrane region" description="Helical" evidence="5">
    <location>
        <begin position="81"/>
        <end position="106"/>
    </location>
</feature>
<evidence type="ECO:0000256" key="2">
    <source>
        <dbReference type="ARBA" id="ARBA00022692"/>
    </source>
</evidence>
<dbReference type="EMBL" id="CP101509">
    <property type="protein sequence ID" value="UTV29471.1"/>
    <property type="molecule type" value="Genomic_DNA"/>
</dbReference>
<feature type="domain" description="EamA" evidence="6">
    <location>
        <begin position="149"/>
        <end position="289"/>
    </location>
</feature>
<dbReference type="SUPFAM" id="SSF103481">
    <property type="entry name" value="Multidrug resistance efflux transporter EmrE"/>
    <property type="match status" value="2"/>
</dbReference>
<keyword evidence="4 5" id="KW-0472">Membrane</keyword>
<gene>
    <name evidence="7" type="ORF">NNL38_20855</name>
</gene>
<name>A0ABY5GL08_9GAMM</name>
<proteinExistence type="predicted"/>
<evidence type="ECO:0000256" key="1">
    <source>
        <dbReference type="ARBA" id="ARBA00004141"/>
    </source>
</evidence>
<feature type="domain" description="EamA" evidence="6">
    <location>
        <begin position="8"/>
        <end position="135"/>
    </location>
</feature>
<dbReference type="InterPro" id="IPR000620">
    <property type="entry name" value="EamA_dom"/>
</dbReference>
<feature type="transmembrane region" description="Helical" evidence="5">
    <location>
        <begin position="207"/>
        <end position="227"/>
    </location>
</feature>
<dbReference type="RefSeq" id="WP_255390788.1">
    <property type="nucleotide sequence ID" value="NZ_CP101509.1"/>
</dbReference>
<keyword evidence="8" id="KW-1185">Reference proteome</keyword>
<reference evidence="7" key="1">
    <citation type="submission" date="2022-07" db="EMBL/GenBank/DDBJ databases">
        <title>Genome sequencing of Photobacterium atrarenae GJH2-4.</title>
        <authorList>
            <person name="Park S.-J."/>
        </authorList>
    </citation>
    <scope>NUCLEOTIDE SEQUENCE</scope>
    <source>
        <strain evidence="7">GJH2-4</strain>
    </source>
</reference>
<feature type="transmembrane region" description="Helical" evidence="5">
    <location>
        <begin position="41"/>
        <end position="60"/>
    </location>
</feature>
<dbReference type="InterPro" id="IPR037185">
    <property type="entry name" value="EmrE-like"/>
</dbReference>
<evidence type="ECO:0000259" key="6">
    <source>
        <dbReference type="Pfam" id="PF00892"/>
    </source>
</evidence>
<feature type="transmembrane region" description="Helical" evidence="5">
    <location>
        <begin position="118"/>
        <end position="137"/>
    </location>
</feature>
<dbReference type="Pfam" id="PF00892">
    <property type="entry name" value="EamA"/>
    <property type="match status" value="2"/>
</dbReference>
<keyword evidence="3 5" id="KW-1133">Transmembrane helix</keyword>
<organism evidence="7 8">
    <name type="scientific">Photobacterium atrarenae</name>
    <dbReference type="NCBI Taxonomy" id="865757"/>
    <lineage>
        <taxon>Bacteria</taxon>
        <taxon>Pseudomonadati</taxon>
        <taxon>Pseudomonadota</taxon>
        <taxon>Gammaproteobacteria</taxon>
        <taxon>Vibrionales</taxon>
        <taxon>Vibrionaceae</taxon>
        <taxon>Photobacterium</taxon>
    </lineage>
</organism>
<evidence type="ECO:0000256" key="3">
    <source>
        <dbReference type="ARBA" id="ARBA00022989"/>
    </source>
</evidence>
<comment type="subcellular location">
    <subcellularLocation>
        <location evidence="1">Membrane</location>
        <topology evidence="1">Multi-pass membrane protein</topology>
    </subcellularLocation>
</comment>
<feature type="transmembrane region" description="Helical" evidence="5">
    <location>
        <begin position="179"/>
        <end position="200"/>
    </location>
</feature>
<sequence length="307" mass="33752">MTTDFRPVLLMLASTFSLSLNGLLAKWLTDSFSIETLGFLRFILPAVFMLAMLKVSGWVVPARSHWRSITLRSLCIIGSQICFLIALNTLTLIESVVLFSTGPLFIPLLEKMIFKTPVRPLTLACLAITFVGVLLQAESSQGINIRPELLVGLAAGFFNACSQLTLFRGSKSQLPATALNGWCFLMAGLFMLPLALADVWRHGLPELAITAPENLALLFLLLLAVSTTNTQLCRAKAYQYAQTGSQLAPLIYTNLAFALIWQLSFFEQQLHGHQISGIALIIIATVLNTFGPGWLQALRHRRPTAHP</sequence>
<protein>
    <submittedName>
        <fullName evidence="7">DMT family transporter</fullName>
    </submittedName>
</protein>
<feature type="transmembrane region" description="Helical" evidence="5">
    <location>
        <begin position="247"/>
        <end position="266"/>
    </location>
</feature>
<keyword evidence="2 5" id="KW-0812">Transmembrane</keyword>
<evidence type="ECO:0000313" key="7">
    <source>
        <dbReference type="EMBL" id="UTV29471.1"/>
    </source>
</evidence>
<dbReference type="Proteomes" id="UP001057998">
    <property type="component" value="Chromosome 2"/>
</dbReference>